<evidence type="ECO:0000256" key="4">
    <source>
        <dbReference type="SAM" id="SignalP"/>
    </source>
</evidence>
<dbReference type="InterPro" id="IPR000757">
    <property type="entry name" value="Beta-glucanase-like"/>
</dbReference>
<dbReference type="FunFam" id="2.60.120.200:FF:000114">
    <property type="entry name" value="Probable endo-1,3(4)-beta-glucanase NFIA_089530"/>
    <property type="match status" value="1"/>
</dbReference>
<evidence type="ECO:0000256" key="2">
    <source>
        <dbReference type="ARBA" id="ARBA00022801"/>
    </source>
</evidence>
<dbReference type="PANTHER" id="PTHR10963:SF24">
    <property type="entry name" value="GLYCOSIDASE C21B10.07-RELATED"/>
    <property type="match status" value="1"/>
</dbReference>
<keyword evidence="7" id="KW-1185">Reference proteome</keyword>
<dbReference type="SUPFAM" id="SSF49899">
    <property type="entry name" value="Concanavalin A-like lectins/glucanases"/>
    <property type="match status" value="1"/>
</dbReference>
<dbReference type="PROSITE" id="PS51762">
    <property type="entry name" value="GH16_2"/>
    <property type="match status" value="1"/>
</dbReference>
<gene>
    <name evidence="6" type="ORF">BDN71DRAFT_1381667</name>
</gene>
<evidence type="ECO:0000259" key="5">
    <source>
        <dbReference type="PROSITE" id="PS51762"/>
    </source>
</evidence>
<evidence type="ECO:0000256" key="1">
    <source>
        <dbReference type="ARBA" id="ARBA00006865"/>
    </source>
</evidence>
<comment type="similarity">
    <text evidence="1">Belongs to the glycosyl hydrolase 16 family.</text>
</comment>
<dbReference type="AlphaFoldDB" id="A0A9P6DKI8"/>
<dbReference type="Pfam" id="PF26113">
    <property type="entry name" value="GH16_XgeA"/>
    <property type="match status" value="1"/>
</dbReference>
<keyword evidence="2" id="KW-0378">Hydrolase</keyword>
<feature type="signal peptide" evidence="4">
    <location>
        <begin position="1"/>
        <end position="21"/>
    </location>
</feature>
<reference evidence="6" key="1">
    <citation type="submission" date="2020-11" db="EMBL/GenBank/DDBJ databases">
        <authorList>
            <consortium name="DOE Joint Genome Institute"/>
            <person name="Ahrendt S."/>
            <person name="Riley R."/>
            <person name="Andreopoulos W."/>
            <person name="Labutti K."/>
            <person name="Pangilinan J."/>
            <person name="Ruiz-Duenas F.J."/>
            <person name="Barrasa J.M."/>
            <person name="Sanchez-Garcia M."/>
            <person name="Camarero S."/>
            <person name="Miyauchi S."/>
            <person name="Serrano A."/>
            <person name="Linde D."/>
            <person name="Babiker R."/>
            <person name="Drula E."/>
            <person name="Ayuso-Fernandez I."/>
            <person name="Pacheco R."/>
            <person name="Padilla G."/>
            <person name="Ferreira P."/>
            <person name="Barriuso J."/>
            <person name="Kellner H."/>
            <person name="Castanera R."/>
            <person name="Alfaro M."/>
            <person name="Ramirez L."/>
            <person name="Pisabarro A.G."/>
            <person name="Kuo A."/>
            <person name="Tritt A."/>
            <person name="Lipzen A."/>
            <person name="He G."/>
            <person name="Yan M."/>
            <person name="Ng V."/>
            <person name="Cullen D."/>
            <person name="Martin F."/>
            <person name="Rosso M.-N."/>
            <person name="Henrissat B."/>
            <person name="Hibbett D."/>
            <person name="Martinez A.T."/>
            <person name="Grigoriev I.V."/>
        </authorList>
    </citation>
    <scope>NUCLEOTIDE SEQUENCE</scope>
    <source>
        <strain evidence="6">ATCC 90797</strain>
    </source>
</reference>
<dbReference type="EMBL" id="MU154526">
    <property type="protein sequence ID" value="KAF9500770.1"/>
    <property type="molecule type" value="Genomic_DNA"/>
</dbReference>
<dbReference type="PANTHER" id="PTHR10963">
    <property type="entry name" value="GLYCOSYL HYDROLASE-RELATED"/>
    <property type="match status" value="1"/>
</dbReference>
<keyword evidence="3" id="KW-0326">Glycosidase</keyword>
<name>A0A9P6DKI8_PLEER</name>
<feature type="chain" id="PRO_5040198990" evidence="4">
    <location>
        <begin position="22"/>
        <end position="317"/>
    </location>
</feature>
<dbReference type="OrthoDB" id="192832at2759"/>
<evidence type="ECO:0000313" key="6">
    <source>
        <dbReference type="EMBL" id="KAF9500770.1"/>
    </source>
</evidence>
<evidence type="ECO:0000313" key="7">
    <source>
        <dbReference type="Proteomes" id="UP000807025"/>
    </source>
</evidence>
<accession>A0A9P6DKI8</accession>
<dbReference type="GO" id="GO:0004553">
    <property type="term" value="F:hydrolase activity, hydrolyzing O-glycosyl compounds"/>
    <property type="evidence" value="ECO:0007669"/>
    <property type="project" value="InterPro"/>
</dbReference>
<dbReference type="InterPro" id="IPR013320">
    <property type="entry name" value="ConA-like_dom_sf"/>
</dbReference>
<comment type="caution">
    <text evidence="6">The sequence shown here is derived from an EMBL/GenBank/DDBJ whole genome shotgun (WGS) entry which is preliminary data.</text>
</comment>
<dbReference type="Gene3D" id="2.60.120.200">
    <property type="match status" value="1"/>
</dbReference>
<dbReference type="CDD" id="cd02181">
    <property type="entry name" value="GH16_fungal_Lam16A_glucanase"/>
    <property type="match status" value="1"/>
</dbReference>
<feature type="domain" description="GH16" evidence="5">
    <location>
        <begin position="17"/>
        <end position="287"/>
    </location>
</feature>
<evidence type="ECO:0000256" key="3">
    <source>
        <dbReference type="ARBA" id="ARBA00023295"/>
    </source>
</evidence>
<protein>
    <submittedName>
        <fullName evidence="6">Endo-beta-glucanase</fullName>
    </submittedName>
</protein>
<sequence>MKFALLSGFAATAIFVSPVLGAKYQLSDNIVGSAFLNTFNFEAISDPTHGRVNYVDANTARSKNLTFASGDTFILRADSKTRLSASGPGRDSVRIRSNKVYTTHVAVFNMRHMPQGCGTWPAVWETNEGNWPNGGEIDILEGVNDQAPNAITLHTSAGCTMPASRAQTGTAGQNDCNVAVNGNTGCGVRQNDAASYGPGFNSNGGGWFTVERTNSFIKVWFWGRNAGNVPSDVRNGASSVNTDAWGTPAAFFPNTQCDIASHFNQHNIIINLTFCGDWAGSVYAQSGCPSTCNDFVENNPGSFSNAFFDFASLRVYT</sequence>
<dbReference type="Proteomes" id="UP000807025">
    <property type="component" value="Unassembled WGS sequence"/>
</dbReference>
<proteinExistence type="inferred from homology"/>
<keyword evidence="4" id="KW-0732">Signal</keyword>
<dbReference type="InterPro" id="IPR050546">
    <property type="entry name" value="Glycosyl_Hydrlase_16"/>
</dbReference>
<organism evidence="6 7">
    <name type="scientific">Pleurotus eryngii</name>
    <name type="common">Boletus of the steppes</name>
    <dbReference type="NCBI Taxonomy" id="5323"/>
    <lineage>
        <taxon>Eukaryota</taxon>
        <taxon>Fungi</taxon>
        <taxon>Dikarya</taxon>
        <taxon>Basidiomycota</taxon>
        <taxon>Agaricomycotina</taxon>
        <taxon>Agaricomycetes</taxon>
        <taxon>Agaricomycetidae</taxon>
        <taxon>Agaricales</taxon>
        <taxon>Pleurotineae</taxon>
        <taxon>Pleurotaceae</taxon>
        <taxon>Pleurotus</taxon>
    </lineage>
</organism>
<dbReference type="GO" id="GO:0009251">
    <property type="term" value="P:glucan catabolic process"/>
    <property type="evidence" value="ECO:0007669"/>
    <property type="project" value="TreeGrafter"/>
</dbReference>